<dbReference type="InterPro" id="IPR000601">
    <property type="entry name" value="PKD_dom"/>
</dbReference>
<dbReference type="InterPro" id="IPR022409">
    <property type="entry name" value="PKD/Chitinase_dom"/>
</dbReference>
<keyword evidence="3" id="KW-1185">Reference proteome</keyword>
<evidence type="ECO:0000313" key="2">
    <source>
        <dbReference type="EMBL" id="GJM64714.1"/>
    </source>
</evidence>
<organism evidence="2 3">
    <name type="scientific">Persicobacter diffluens</name>
    <dbReference type="NCBI Taxonomy" id="981"/>
    <lineage>
        <taxon>Bacteria</taxon>
        <taxon>Pseudomonadati</taxon>
        <taxon>Bacteroidota</taxon>
        <taxon>Cytophagia</taxon>
        <taxon>Cytophagales</taxon>
        <taxon>Persicobacteraceae</taxon>
        <taxon>Persicobacter</taxon>
    </lineage>
</organism>
<evidence type="ECO:0000259" key="1">
    <source>
        <dbReference type="PROSITE" id="PS50093"/>
    </source>
</evidence>
<protein>
    <recommendedName>
        <fullName evidence="1">PKD domain-containing protein</fullName>
    </recommendedName>
</protein>
<dbReference type="SMART" id="SM00089">
    <property type="entry name" value="PKD"/>
    <property type="match status" value="2"/>
</dbReference>
<sequence length="2282" mass="256501">MRRIFIFYLFFLELPNFLFGQELSLITRNVNLFSTAILIADNFNLTTGGDNVSDPEKYIYTLQTLPTYSNDEVSLEGELYLLKGDDWLPILPYDENNPDFEAGNAVYQWTHQDVEDGRLAFSAEGQPDFENNNQVRFQFKLRYTENEKWKPDPFTFTVRMRTGGNFNVQQSSGADWPETPPTFNFEYGNESVDFIPSLSIGNPASGATTLIHQMTFSIAGGQSGDELTYTEASTIYDLTYNDDTPGALTVTGYAPKGVYEDIFKSIGYAFTGTDYPSPNPRALDIALYRNAISEAVNEGVQAQIQTHFQPNLNDNGLISGESQEFLTYEFDVTHPAGTSKTVYYQFQNLPTWLEWLPGQQKLQGYPNGTVVSGEKFNLSVSFLDIESADHTVDARDIRTKEYTITLTDDRYQITIDDAAGLYTVVGCDATSLGALKLTGNFAAQEEIQFKLADNYAFDNETDDLTASVDANFTLSANNTELTVTPSVDGQVMEISGLKVKFTGNNIGNDQPASNMIQALEIDSDAKNLSQSPLLAYAAPYCYISYNPNPACNFEGINVRVDSKGEGTGYTVNVFPEEADYEEDSPLHTLSLDEGTALVPGLEAGSYVLIPKFKNCKLDNAPYPLRIDLGPVLKPKSEVFSFNGATSQKIEIFSGQYFNDYNPNDLEDAILHASGRGVFVENNIYYFDPSQVNIDEGTDITVEVSAISLTGGCSTTQYLNFRVVADRFANDFLCFGDSYTLIRESDVNVPLSSSVNFNKYVFNPWLNYGLNAISNSDVVRGKNLILSSYSSKLAGLSTSVYQSLIANHFSLNSNGELHFKHHDFREALAERIALDFRGYIRTEIATGAQTWWWTTSTSPPTSDATYRRVLVNLNLQSYIKAFEFSFNLIHEGNTIPSNLYIGDIDWVDFSQIGGAYCSSTQGLEWIFHRFLTINSISTKVKEDPNTNYVLATPVDDDDDESGVSRYRVNFNSLEPLFVDKDEVNIDLTLSYKQSGCSSLFTKSIKITNGVPRPIISFDGRSYESEHNTNVIPLQFCPGEDNLLMHAGNASYESLWRVGTGDWEKIPVDDYFAVLPNTIDGKALEVRFSGGCGNDFDADRPVIKLDVEALEEKQMNWEAKSYYFENDEAITVNYKERIDGLVFPDLEVFDPAYVQLIISEHEGAEIARLSYDHADIEAYPFAESGVYDLQLVYVDINDKDGNVDEQAISCEIYSNVVQDIVFRKPKLEMVTYHYACEKDEEVNLAQFITISDKNGNPYPTPLDIKYHVQKPSDSEFKEQEGEDLELREHGEYLVYIVLSNEDYNFTYRTATLRIRKDKMDFVIENPQEKLCLDTDYWMIDPVMILNQNLDNEEAGDRYDDLSLFDYYLLDEAGESFNQDLFVIEEGRLGIDPRITGKYTLHLKYFSSRNGDTGGSCESNLYFDFEIFNNPVATIGTFDDPACNGSGSVLLNTVVQDFQGNNLNWSDFPHVEYFAEEVDGLVEDANALLSDGREKKSFSKSTVGHFNIRYDVRDNNGCVSEAATYIEIKALPEPAFTTSSDLPFVCENDEKPFEFINTSAMPEDLLNPEHGGQITRYAWYFGNGFFVDNGLVEKSIKDEIGDTGSETNSSGTYENPKHFYTNPNEYEVELTAYSEFGCENTTSMKVELGANPKAAFDSKAYTLGFPTTFEDHSSIETSLTNRKIEKWEWDFGNGEKVTYYSSDPFEYFNYVNDGTYNVKLILTSEVVGCKDTVEYRIPIFPLKTPVIDNAYETNFSEGNAGWLHSGQWDTEYALSSWSLTDGSWQTNTGNHGDKEAPKENTYYAAENSWIESPTIDLSQLELPMLSMKLNINSTPGVDGISLRYTCNEGKTWNTVGNIGEGLDWFTNETVLSLPQDNVDRKIQGWSGKTGELFARIPLDEVQRDAMTANTGAENPGDGQVRFRLWFASNNTVDATADYSGVKLEEFTISARNRLVVAEHFTHENADPKEANALFDAVSVSPNELVILQYGYQDKSQATEHLFDEGWMPAGARALHYSIPEPNRVMVDGHIYEREKWTESAYLQKAISQEKLEKARAFIDDISESDFLDNLDPKTGKTFINVGFETVAGLPVEKEDHRLILHTHMVAGKLELPQTGQVFRNVVKEMLPDAAGLNVKTEEFDEEGYIHFQGQIPWQPDHSWAYAEDVKMIQTVQGWDTDIIYQARVFDIPAELIPQRPLDAEKLAKQLQLYPNPNQGKFTLEWQGEGKADAWAIYSTAGVKVAKGDFQFPSQTSQMIAVDGLADGLYVLMLMKEGKLITHKRLVITH</sequence>
<proteinExistence type="predicted"/>
<dbReference type="CDD" id="cd00146">
    <property type="entry name" value="PKD"/>
    <property type="match status" value="2"/>
</dbReference>
<accession>A0AAN4W4H4</accession>
<reference evidence="2 3" key="1">
    <citation type="submission" date="2021-12" db="EMBL/GenBank/DDBJ databases">
        <title>Genome sequencing of bacteria with rrn-lacking chromosome and rrn-plasmid.</title>
        <authorList>
            <person name="Anda M."/>
            <person name="Iwasaki W."/>
        </authorList>
    </citation>
    <scope>NUCLEOTIDE SEQUENCE [LARGE SCALE GENOMIC DNA]</scope>
    <source>
        <strain evidence="2 3">NBRC 15940</strain>
    </source>
</reference>
<dbReference type="InterPro" id="IPR026444">
    <property type="entry name" value="Secre_tail"/>
</dbReference>
<feature type="domain" description="PKD" evidence="1">
    <location>
        <begin position="1568"/>
        <end position="1643"/>
    </location>
</feature>
<dbReference type="Proteomes" id="UP001310022">
    <property type="component" value="Unassembled WGS sequence"/>
</dbReference>
<dbReference type="Pfam" id="PF18962">
    <property type="entry name" value="Por_Secre_tail"/>
    <property type="match status" value="1"/>
</dbReference>
<dbReference type="NCBIfam" id="TIGR04183">
    <property type="entry name" value="Por_Secre_tail"/>
    <property type="match status" value="1"/>
</dbReference>
<dbReference type="PROSITE" id="PS50093">
    <property type="entry name" value="PKD"/>
    <property type="match status" value="2"/>
</dbReference>
<dbReference type="EMBL" id="BQKE01000006">
    <property type="protein sequence ID" value="GJM64714.1"/>
    <property type="molecule type" value="Genomic_DNA"/>
</dbReference>
<dbReference type="RefSeq" id="WP_338239774.1">
    <property type="nucleotide sequence ID" value="NZ_BQKE01000006.1"/>
</dbReference>
<gene>
    <name evidence="2" type="ORF">PEDI_52660</name>
</gene>
<dbReference type="InterPro" id="IPR013783">
    <property type="entry name" value="Ig-like_fold"/>
</dbReference>
<name>A0AAN4W4H4_9BACT</name>
<dbReference type="SUPFAM" id="SSF49299">
    <property type="entry name" value="PKD domain"/>
    <property type="match status" value="2"/>
</dbReference>
<feature type="domain" description="PKD" evidence="1">
    <location>
        <begin position="1684"/>
        <end position="1723"/>
    </location>
</feature>
<dbReference type="InterPro" id="IPR035986">
    <property type="entry name" value="PKD_dom_sf"/>
</dbReference>
<evidence type="ECO:0000313" key="3">
    <source>
        <dbReference type="Proteomes" id="UP001310022"/>
    </source>
</evidence>
<comment type="caution">
    <text evidence="2">The sequence shown here is derived from an EMBL/GenBank/DDBJ whole genome shotgun (WGS) entry which is preliminary data.</text>
</comment>
<dbReference type="Gene3D" id="2.60.40.10">
    <property type="entry name" value="Immunoglobulins"/>
    <property type="match status" value="2"/>
</dbReference>